<dbReference type="STRING" id="56216.A0A1A6GWL2"/>
<dbReference type="InterPro" id="IPR018316">
    <property type="entry name" value="Tubulin/FtsZ_2-layer-sand-dom"/>
</dbReference>
<dbReference type="Gene3D" id="3.30.1330.20">
    <property type="entry name" value="Tubulin/FtsZ, C-terminal domain"/>
    <property type="match status" value="1"/>
</dbReference>
<evidence type="ECO:0000256" key="4">
    <source>
        <dbReference type="ARBA" id="ARBA00022741"/>
    </source>
</evidence>
<dbReference type="GO" id="GO:0007017">
    <property type="term" value="P:microtubule-based process"/>
    <property type="evidence" value="ECO:0007669"/>
    <property type="project" value="InterPro"/>
</dbReference>
<dbReference type="InterPro" id="IPR002453">
    <property type="entry name" value="Beta_tubulin"/>
</dbReference>
<feature type="non-terminal residue" evidence="7">
    <location>
        <position position="1"/>
    </location>
</feature>
<dbReference type="Proteomes" id="UP000092124">
    <property type="component" value="Unassembled WGS sequence"/>
</dbReference>
<name>A0A1A6GWL2_NEOLE</name>
<reference evidence="7 8" key="1">
    <citation type="submission" date="2016-06" db="EMBL/GenBank/DDBJ databases">
        <title>The Draft Genome Sequence and Annotation of the Desert Woodrat Neotoma lepida.</title>
        <authorList>
            <person name="Campbell M."/>
            <person name="Oakeson K.F."/>
            <person name="Yandell M."/>
            <person name="Halpert J.R."/>
            <person name="Dearing D."/>
        </authorList>
    </citation>
    <scope>NUCLEOTIDE SEQUENCE [LARGE SCALE GENOMIC DNA]</scope>
    <source>
        <strain evidence="7">417</strain>
        <tissue evidence="7">Liver</tissue>
    </source>
</reference>
<evidence type="ECO:0000256" key="3">
    <source>
        <dbReference type="ARBA" id="ARBA00022701"/>
    </source>
</evidence>
<keyword evidence="5" id="KW-0342">GTP-binding</keyword>
<gene>
    <name evidence="7" type="ORF">A6R68_01722</name>
</gene>
<dbReference type="PRINTS" id="PR01163">
    <property type="entry name" value="BETATUBULIN"/>
</dbReference>
<evidence type="ECO:0000313" key="7">
    <source>
        <dbReference type="EMBL" id="OBS69737.1"/>
    </source>
</evidence>
<comment type="cofactor">
    <cofactor evidence="1">
        <name>Mg(2+)</name>
        <dbReference type="ChEBI" id="CHEBI:18420"/>
    </cofactor>
</comment>
<protein>
    <recommendedName>
        <fullName evidence="6">Tubulin/FtsZ 2-layer sandwich domain-containing protein</fullName>
    </recommendedName>
</protein>
<comment type="similarity">
    <text evidence="2">Belongs to the tubulin family.</text>
</comment>
<proteinExistence type="inferred from homology"/>
<sequence>GLHQSTGVPPELEAGPSCLTGAVLPTAGKPEFQPLAVPDLTQQMFDSKCHGHYLTVAAIFYGHMCRKEVDEQMLNVQNNNSSYFVE</sequence>
<dbReference type="InterPro" id="IPR008280">
    <property type="entry name" value="Tub_FtsZ_C"/>
</dbReference>
<dbReference type="GO" id="GO:0005525">
    <property type="term" value="F:GTP binding"/>
    <property type="evidence" value="ECO:0007669"/>
    <property type="project" value="UniProtKB-KW"/>
</dbReference>
<dbReference type="OrthoDB" id="6073114at2759"/>
<dbReference type="GO" id="GO:0005200">
    <property type="term" value="F:structural constituent of cytoskeleton"/>
    <property type="evidence" value="ECO:0007669"/>
    <property type="project" value="InterPro"/>
</dbReference>
<dbReference type="EMBL" id="LZPO01067101">
    <property type="protein sequence ID" value="OBS69737.1"/>
    <property type="molecule type" value="Genomic_DNA"/>
</dbReference>
<evidence type="ECO:0000313" key="8">
    <source>
        <dbReference type="Proteomes" id="UP000092124"/>
    </source>
</evidence>
<dbReference type="SUPFAM" id="SSF55307">
    <property type="entry name" value="Tubulin C-terminal domain-like"/>
    <property type="match status" value="1"/>
</dbReference>
<feature type="domain" description="Tubulin/FtsZ 2-layer sandwich" evidence="6">
    <location>
        <begin position="29"/>
        <end position="86"/>
    </location>
</feature>
<comment type="caution">
    <text evidence="7">The sequence shown here is derived from an EMBL/GenBank/DDBJ whole genome shotgun (WGS) entry which is preliminary data.</text>
</comment>
<keyword evidence="8" id="KW-1185">Reference proteome</keyword>
<dbReference type="InterPro" id="IPR037103">
    <property type="entry name" value="Tubulin/FtsZ-like_C"/>
</dbReference>
<dbReference type="Pfam" id="PF03953">
    <property type="entry name" value="Tubulin_C"/>
    <property type="match status" value="1"/>
</dbReference>
<accession>A0A1A6GWL2</accession>
<evidence type="ECO:0000256" key="1">
    <source>
        <dbReference type="ARBA" id="ARBA00001946"/>
    </source>
</evidence>
<evidence type="ECO:0000256" key="5">
    <source>
        <dbReference type="ARBA" id="ARBA00023134"/>
    </source>
</evidence>
<evidence type="ECO:0000256" key="2">
    <source>
        <dbReference type="ARBA" id="ARBA00009636"/>
    </source>
</evidence>
<organism evidence="7 8">
    <name type="scientific">Neotoma lepida</name>
    <name type="common">Desert woodrat</name>
    <dbReference type="NCBI Taxonomy" id="56216"/>
    <lineage>
        <taxon>Eukaryota</taxon>
        <taxon>Metazoa</taxon>
        <taxon>Chordata</taxon>
        <taxon>Craniata</taxon>
        <taxon>Vertebrata</taxon>
        <taxon>Euteleostomi</taxon>
        <taxon>Mammalia</taxon>
        <taxon>Eutheria</taxon>
        <taxon>Euarchontoglires</taxon>
        <taxon>Glires</taxon>
        <taxon>Rodentia</taxon>
        <taxon>Myomorpha</taxon>
        <taxon>Muroidea</taxon>
        <taxon>Cricetidae</taxon>
        <taxon>Neotominae</taxon>
        <taxon>Neotoma</taxon>
    </lineage>
</organism>
<dbReference type="GO" id="GO:0003924">
    <property type="term" value="F:GTPase activity"/>
    <property type="evidence" value="ECO:0007669"/>
    <property type="project" value="InterPro"/>
</dbReference>
<dbReference type="GO" id="GO:0005874">
    <property type="term" value="C:microtubule"/>
    <property type="evidence" value="ECO:0007669"/>
    <property type="project" value="UniProtKB-KW"/>
</dbReference>
<dbReference type="AlphaFoldDB" id="A0A1A6GWL2"/>
<evidence type="ECO:0000259" key="6">
    <source>
        <dbReference type="Pfam" id="PF03953"/>
    </source>
</evidence>
<keyword evidence="4" id="KW-0547">Nucleotide-binding</keyword>
<keyword evidence="3" id="KW-0493">Microtubule</keyword>